<reference evidence="3" key="2">
    <citation type="journal article" date="2021" name="PeerJ">
        <title>Extensive microbial diversity within the chicken gut microbiome revealed by metagenomics and culture.</title>
        <authorList>
            <person name="Gilroy R."/>
            <person name="Ravi A."/>
            <person name="Getino M."/>
            <person name="Pursley I."/>
            <person name="Horton D.L."/>
            <person name="Alikhan N.F."/>
            <person name="Baker D."/>
            <person name="Gharbi K."/>
            <person name="Hall N."/>
            <person name="Watson M."/>
            <person name="Adriaenssens E.M."/>
            <person name="Foster-Nyarko E."/>
            <person name="Jarju S."/>
            <person name="Secka A."/>
            <person name="Antonio M."/>
            <person name="Oren A."/>
            <person name="Chaudhuri R.R."/>
            <person name="La Ragione R."/>
            <person name="Hildebrand F."/>
            <person name="Pallen M.J."/>
        </authorList>
    </citation>
    <scope>NUCLEOTIDE SEQUENCE</scope>
    <source>
        <strain evidence="3">CHK186-9395</strain>
    </source>
</reference>
<feature type="domain" description="Glycosyl transferase family 1" evidence="1">
    <location>
        <begin position="199"/>
        <end position="358"/>
    </location>
</feature>
<proteinExistence type="predicted"/>
<dbReference type="InterPro" id="IPR001296">
    <property type="entry name" value="Glyco_trans_1"/>
</dbReference>
<sequence>MSKKLKIGLFLDTFFPMVDGVIMVVDNYAKRLSKFCDVTVFTINSKEKCDRKFDYKIVRCKSLRLLAIDYDIPTPKFDKNFNKILKESNLDIVHIHSPFAIGALGVKYAKKHNIPAIATMHSQFKKDFYRSTKSKKLTNILLKHIMKVFNKCDVCYGVNDKISEIFYDYGAKTMPLVQRNGTDMLPIEDKAAAIKLVNEKYGLNEDTTVFLFVGRINALKNIYFILEALEKLKDKNFKMFYVGEGQDFEELEKRVKKSSIADNVILTGKITDRELLKAIYLRAKLFLFPSMYDASSLVQIEAASQGTPTIFLKNSATSATVTDNVNGFLSEPTTEKFAEKIEEILADDELYKKVQEGAVRDLYVTWDDCVKEMYQKYLQAIENKKGN</sequence>
<dbReference type="SUPFAM" id="SSF53756">
    <property type="entry name" value="UDP-Glycosyltransferase/glycogen phosphorylase"/>
    <property type="match status" value="1"/>
</dbReference>
<dbReference type="Proteomes" id="UP000886861">
    <property type="component" value="Unassembled WGS sequence"/>
</dbReference>
<dbReference type="Gene3D" id="3.40.50.2000">
    <property type="entry name" value="Glycogen Phosphorylase B"/>
    <property type="match status" value="2"/>
</dbReference>
<evidence type="ECO:0000313" key="4">
    <source>
        <dbReference type="Proteomes" id="UP000886861"/>
    </source>
</evidence>
<gene>
    <name evidence="3" type="ORF">IAA62_04480</name>
</gene>
<evidence type="ECO:0000259" key="1">
    <source>
        <dbReference type="Pfam" id="PF00534"/>
    </source>
</evidence>
<dbReference type="PANTHER" id="PTHR45947:SF3">
    <property type="entry name" value="SULFOQUINOVOSYL TRANSFERASE SQD2"/>
    <property type="match status" value="1"/>
</dbReference>
<reference evidence="3" key="1">
    <citation type="submission" date="2020-10" db="EMBL/GenBank/DDBJ databases">
        <authorList>
            <person name="Gilroy R."/>
        </authorList>
    </citation>
    <scope>NUCLEOTIDE SEQUENCE</scope>
    <source>
        <strain evidence="3">CHK186-9395</strain>
    </source>
</reference>
<comment type="caution">
    <text evidence="3">The sequence shown here is derived from an EMBL/GenBank/DDBJ whole genome shotgun (WGS) entry which is preliminary data.</text>
</comment>
<evidence type="ECO:0000259" key="2">
    <source>
        <dbReference type="Pfam" id="PF13439"/>
    </source>
</evidence>
<dbReference type="AlphaFoldDB" id="A0A9D1NFA7"/>
<dbReference type="PANTHER" id="PTHR45947">
    <property type="entry name" value="SULFOQUINOVOSYL TRANSFERASE SQD2"/>
    <property type="match status" value="1"/>
</dbReference>
<dbReference type="InterPro" id="IPR028098">
    <property type="entry name" value="Glyco_trans_4-like_N"/>
</dbReference>
<dbReference type="EMBL" id="DVOJ01000015">
    <property type="protein sequence ID" value="HIV01790.1"/>
    <property type="molecule type" value="Genomic_DNA"/>
</dbReference>
<protein>
    <submittedName>
        <fullName evidence="3">Glycosyltransferase</fullName>
    </submittedName>
</protein>
<name>A0A9D1NFA7_9FIRM</name>
<dbReference type="GO" id="GO:0016757">
    <property type="term" value="F:glycosyltransferase activity"/>
    <property type="evidence" value="ECO:0007669"/>
    <property type="project" value="InterPro"/>
</dbReference>
<dbReference type="Pfam" id="PF13439">
    <property type="entry name" value="Glyco_transf_4"/>
    <property type="match status" value="1"/>
</dbReference>
<accession>A0A9D1NFA7</accession>
<evidence type="ECO:0000313" key="3">
    <source>
        <dbReference type="EMBL" id="HIV01790.1"/>
    </source>
</evidence>
<organism evidence="3 4">
    <name type="scientific">Candidatus Caccopulliclostridium gallistercoris</name>
    <dbReference type="NCBI Taxonomy" id="2840719"/>
    <lineage>
        <taxon>Bacteria</taxon>
        <taxon>Bacillati</taxon>
        <taxon>Bacillota</taxon>
        <taxon>Clostridia</taxon>
        <taxon>Candidatus Caccopulliclostridium</taxon>
    </lineage>
</organism>
<dbReference type="InterPro" id="IPR050194">
    <property type="entry name" value="Glycosyltransferase_grp1"/>
</dbReference>
<feature type="domain" description="Glycosyltransferase subfamily 4-like N-terminal" evidence="2">
    <location>
        <begin position="19"/>
        <end position="172"/>
    </location>
</feature>
<dbReference type="Pfam" id="PF00534">
    <property type="entry name" value="Glycos_transf_1"/>
    <property type="match status" value="1"/>
</dbReference>